<name>A0A948RWX8_UNCEI</name>
<dbReference type="CDD" id="cd05007">
    <property type="entry name" value="SIS_Etherase"/>
    <property type="match status" value="1"/>
</dbReference>
<keyword evidence="2 3" id="KW-0119">Carbohydrate metabolism</keyword>
<evidence type="ECO:0000313" key="7">
    <source>
        <dbReference type="Proteomes" id="UP000777784"/>
    </source>
</evidence>
<dbReference type="GO" id="GO:0016803">
    <property type="term" value="F:ether hydrolase activity"/>
    <property type="evidence" value="ECO:0007669"/>
    <property type="project" value="TreeGrafter"/>
</dbReference>
<dbReference type="HAMAP" id="MF_00068">
    <property type="entry name" value="MurQ"/>
    <property type="match status" value="1"/>
</dbReference>
<dbReference type="PROSITE" id="PS01272">
    <property type="entry name" value="GCKR"/>
    <property type="match status" value="1"/>
</dbReference>
<dbReference type="PANTHER" id="PTHR10088:SF4">
    <property type="entry name" value="GLUCOKINASE REGULATORY PROTEIN"/>
    <property type="match status" value="1"/>
</dbReference>
<accession>A0A948RWX8</accession>
<keyword evidence="4" id="KW-0472">Membrane</keyword>
<dbReference type="InterPro" id="IPR040190">
    <property type="entry name" value="MURQ/GCKR"/>
</dbReference>
<protein>
    <recommendedName>
        <fullName evidence="3">N-acetylmuramic acid 6-phosphate etherase</fullName>
        <shortName evidence="3">MurNAc-6-P etherase</shortName>
        <ecNumber evidence="3">4.2.1.126</ecNumber>
    </recommendedName>
    <alternativeName>
        <fullName evidence="3">N-acetylmuramic acid 6-phosphate hydrolase</fullName>
    </alternativeName>
    <alternativeName>
        <fullName evidence="3">N-acetylmuramic acid 6-phosphate lyase</fullName>
    </alternativeName>
</protein>
<dbReference type="InterPro" id="IPR005488">
    <property type="entry name" value="Etherase_MurQ"/>
</dbReference>
<dbReference type="InterPro" id="IPR046348">
    <property type="entry name" value="SIS_dom_sf"/>
</dbReference>
<dbReference type="NCBIfam" id="NF003915">
    <property type="entry name" value="PRK05441.1"/>
    <property type="match status" value="1"/>
</dbReference>
<keyword evidence="4" id="KW-0812">Transmembrane</keyword>
<dbReference type="PANTHER" id="PTHR10088">
    <property type="entry name" value="GLUCOKINASE REGULATORY PROTEIN"/>
    <property type="match status" value="1"/>
</dbReference>
<dbReference type="Gene3D" id="1.10.8.1080">
    <property type="match status" value="1"/>
</dbReference>
<evidence type="ECO:0000256" key="2">
    <source>
        <dbReference type="ARBA" id="ARBA00023277"/>
    </source>
</evidence>
<dbReference type="Gene3D" id="3.40.50.10490">
    <property type="entry name" value="Glucose-6-phosphate isomerase like protein, domain 1"/>
    <property type="match status" value="1"/>
</dbReference>
<comment type="function">
    <text evidence="3">Specifically catalyzes the cleavage of the D-lactyl ether substituent of MurNAc 6-phosphate, producing GlcNAc 6-phosphate and D-lactate.</text>
</comment>
<gene>
    <name evidence="3 6" type="primary">murQ</name>
    <name evidence="6" type="ORF">KJ970_16700</name>
</gene>
<dbReference type="GO" id="GO:0097367">
    <property type="term" value="F:carbohydrate derivative binding"/>
    <property type="evidence" value="ECO:0007669"/>
    <property type="project" value="InterPro"/>
</dbReference>
<dbReference type="GO" id="GO:0046348">
    <property type="term" value="P:amino sugar catabolic process"/>
    <property type="evidence" value="ECO:0007669"/>
    <property type="project" value="InterPro"/>
</dbReference>
<comment type="caution">
    <text evidence="6">The sequence shown here is derived from an EMBL/GenBank/DDBJ whole genome shotgun (WGS) entry which is preliminary data.</text>
</comment>
<dbReference type="SUPFAM" id="SSF53697">
    <property type="entry name" value="SIS domain"/>
    <property type="match status" value="1"/>
</dbReference>
<dbReference type="InterPro" id="IPR005486">
    <property type="entry name" value="Glucokinase_regulatory_CS"/>
</dbReference>
<keyword evidence="4" id="KW-1133">Transmembrane helix</keyword>
<evidence type="ECO:0000256" key="3">
    <source>
        <dbReference type="HAMAP-Rule" id="MF_00068"/>
    </source>
</evidence>
<evidence type="ECO:0000256" key="4">
    <source>
        <dbReference type="SAM" id="Phobius"/>
    </source>
</evidence>
<evidence type="ECO:0000259" key="5">
    <source>
        <dbReference type="PROSITE" id="PS51464"/>
    </source>
</evidence>
<keyword evidence="1 3" id="KW-0456">Lyase</keyword>
<dbReference type="Pfam" id="PF22645">
    <property type="entry name" value="GKRP_SIS_N"/>
    <property type="match status" value="1"/>
</dbReference>
<comment type="miscellaneous">
    <text evidence="3">A lyase-type mechanism (elimination/hydration) is suggested for the cleavage of the lactyl ether bond of MurNAc 6-phosphate, with the formation of an alpha,beta-unsaturated aldehyde intermediate with (E)-stereochemistry, followed by the syn addition of water to give product.</text>
</comment>
<feature type="transmembrane region" description="Helical" evidence="4">
    <location>
        <begin position="218"/>
        <end position="240"/>
    </location>
</feature>
<organism evidence="6 7">
    <name type="scientific">Eiseniibacteriota bacterium</name>
    <dbReference type="NCBI Taxonomy" id="2212470"/>
    <lineage>
        <taxon>Bacteria</taxon>
        <taxon>Candidatus Eiseniibacteriota</taxon>
    </lineage>
</organism>
<dbReference type="AlphaFoldDB" id="A0A948RWX8"/>
<dbReference type="NCBIfam" id="NF009222">
    <property type="entry name" value="PRK12570.1"/>
    <property type="match status" value="1"/>
</dbReference>
<evidence type="ECO:0000256" key="1">
    <source>
        <dbReference type="ARBA" id="ARBA00023239"/>
    </source>
</evidence>
<dbReference type="NCBIfam" id="TIGR00274">
    <property type="entry name" value="N-acetylmuramic acid 6-phosphate etherase"/>
    <property type="match status" value="1"/>
</dbReference>
<proteinExistence type="inferred from homology"/>
<feature type="active site" description="Proton donor" evidence="3">
    <location>
        <position position="98"/>
    </location>
</feature>
<dbReference type="GO" id="GO:0016835">
    <property type="term" value="F:carbon-oxygen lyase activity"/>
    <property type="evidence" value="ECO:0007669"/>
    <property type="project" value="UniProtKB-UniRule"/>
</dbReference>
<comment type="catalytic activity">
    <reaction evidence="3">
        <text>N-acetyl-D-muramate 6-phosphate + H2O = N-acetyl-D-glucosamine 6-phosphate + (R)-lactate</text>
        <dbReference type="Rhea" id="RHEA:26410"/>
        <dbReference type="ChEBI" id="CHEBI:15377"/>
        <dbReference type="ChEBI" id="CHEBI:16004"/>
        <dbReference type="ChEBI" id="CHEBI:57513"/>
        <dbReference type="ChEBI" id="CHEBI:58722"/>
        <dbReference type="EC" id="4.2.1.126"/>
    </reaction>
</comment>
<comment type="pathway">
    <text evidence="3">Amino-sugar metabolism; N-acetylmuramate degradation.</text>
</comment>
<dbReference type="PROSITE" id="PS51464">
    <property type="entry name" value="SIS"/>
    <property type="match status" value="1"/>
</dbReference>
<feature type="domain" description="SIS" evidence="5">
    <location>
        <begin position="70"/>
        <end position="233"/>
    </location>
</feature>
<feature type="active site" evidence="3">
    <location>
        <position position="129"/>
    </location>
</feature>
<dbReference type="EMBL" id="JAHJDP010000095">
    <property type="protein sequence ID" value="MBU2692555.1"/>
    <property type="molecule type" value="Genomic_DNA"/>
</dbReference>
<dbReference type="Proteomes" id="UP000777784">
    <property type="component" value="Unassembled WGS sequence"/>
</dbReference>
<comment type="subunit">
    <text evidence="3">Homodimer.</text>
</comment>
<dbReference type="InterPro" id="IPR001347">
    <property type="entry name" value="SIS_dom"/>
</dbReference>
<dbReference type="GO" id="GO:0009254">
    <property type="term" value="P:peptidoglycan turnover"/>
    <property type="evidence" value="ECO:0007669"/>
    <property type="project" value="TreeGrafter"/>
</dbReference>
<comment type="similarity">
    <text evidence="3">Belongs to the GCKR-like family. MurNAc-6-P etherase subfamily.</text>
</comment>
<sequence length="325" mass="34960">MAQRRRANQPRKPVADLLAELVTESVHPEHQDLDLLSAREIVERIHVEMSTVPAVVEGVLPEIATLAEWAASAFRSGGRLIFVGAGTSGRLGVLEAAECPPTFGVPVGQVVGVIAGGRGTLVRSREGVEDERAPARREIRRLETGMTDIVVGLAASRRTPFVLAALSEARRRGARTVLLHCNPPGPEEAEVDLVIRPRVGPEIIAGSTRMKSGTAQKIILNLITTTAMVLAGRVFGNLMVDLQARSLKLRERSLRLVQQTTGVSRPQAGQLLKSAGGSVKVAILMGRAGVTRRRAHQLLARHDGFLRRALEESGVDSRPIPESNS</sequence>
<dbReference type="EC" id="4.2.1.126" evidence="3"/>
<evidence type="ECO:0000313" key="6">
    <source>
        <dbReference type="EMBL" id="MBU2692555.1"/>
    </source>
</evidence>
<reference evidence="6" key="1">
    <citation type="submission" date="2021-05" db="EMBL/GenBank/DDBJ databases">
        <title>Energy efficiency and biological interactions define the core microbiome of deep oligotrophic groundwater.</title>
        <authorList>
            <person name="Mehrshad M."/>
            <person name="Lopez-Fernandez M."/>
            <person name="Bell E."/>
            <person name="Bernier-Latmani R."/>
            <person name="Bertilsson S."/>
            <person name="Dopson M."/>
        </authorList>
    </citation>
    <scope>NUCLEOTIDE SEQUENCE</scope>
    <source>
        <strain evidence="6">Modern_marine.mb.64</strain>
    </source>
</reference>